<dbReference type="EMBL" id="LCBN01000039">
    <property type="protein sequence ID" value="KKS12846.1"/>
    <property type="molecule type" value="Genomic_DNA"/>
</dbReference>
<feature type="transmembrane region" description="Helical" evidence="1">
    <location>
        <begin position="57"/>
        <end position="81"/>
    </location>
</feature>
<accession>A0A0G0YT68</accession>
<evidence type="ECO:0000313" key="3">
    <source>
        <dbReference type="EMBL" id="KKS12846.1"/>
    </source>
</evidence>
<dbReference type="GO" id="GO:0016020">
    <property type="term" value="C:membrane"/>
    <property type="evidence" value="ECO:0007669"/>
    <property type="project" value="InterPro"/>
</dbReference>
<feature type="transmembrane region" description="Helical" evidence="1">
    <location>
        <begin position="33"/>
        <end position="50"/>
    </location>
</feature>
<proteinExistence type="predicted"/>
<keyword evidence="1" id="KW-0472">Membrane</keyword>
<dbReference type="Gene3D" id="1.10.3730.20">
    <property type="match status" value="1"/>
</dbReference>
<dbReference type="Proteomes" id="UP000034753">
    <property type="component" value="Unassembled WGS sequence"/>
</dbReference>
<dbReference type="Pfam" id="PF00892">
    <property type="entry name" value="EamA"/>
    <property type="match status" value="1"/>
</dbReference>
<reference evidence="3 4" key="1">
    <citation type="journal article" date="2015" name="Nature">
        <title>rRNA introns, odd ribosomes, and small enigmatic genomes across a large radiation of phyla.</title>
        <authorList>
            <person name="Brown C.T."/>
            <person name="Hug L.A."/>
            <person name="Thomas B.C."/>
            <person name="Sharon I."/>
            <person name="Castelle C.J."/>
            <person name="Singh A."/>
            <person name="Wilkins M.J."/>
            <person name="Williams K.H."/>
            <person name="Banfield J.F."/>
        </authorList>
    </citation>
    <scope>NUCLEOTIDE SEQUENCE [LARGE SCALE GENOMIC DNA]</scope>
</reference>
<keyword evidence="1" id="KW-1133">Transmembrane helix</keyword>
<gene>
    <name evidence="3" type="ORF">UU67_C0039G0007</name>
</gene>
<feature type="transmembrane region" description="Helical" evidence="1">
    <location>
        <begin position="87"/>
        <end position="105"/>
    </location>
</feature>
<feature type="domain" description="EamA" evidence="2">
    <location>
        <begin position="10"/>
        <end position="103"/>
    </location>
</feature>
<evidence type="ECO:0000256" key="1">
    <source>
        <dbReference type="SAM" id="Phobius"/>
    </source>
</evidence>
<dbReference type="InterPro" id="IPR037185">
    <property type="entry name" value="EmrE-like"/>
</dbReference>
<evidence type="ECO:0000259" key="2">
    <source>
        <dbReference type="Pfam" id="PF00892"/>
    </source>
</evidence>
<evidence type="ECO:0000313" key="4">
    <source>
        <dbReference type="Proteomes" id="UP000034753"/>
    </source>
</evidence>
<protein>
    <recommendedName>
        <fullName evidence="2">EamA domain-containing protein</fullName>
    </recommendedName>
</protein>
<comment type="caution">
    <text evidence="3">The sequence shown here is derived from an EMBL/GenBank/DDBJ whole genome shotgun (WGS) entry which is preliminary data.</text>
</comment>
<dbReference type="InterPro" id="IPR000620">
    <property type="entry name" value="EamA_dom"/>
</dbReference>
<keyword evidence="1" id="KW-0812">Transmembrane</keyword>
<dbReference type="AlphaFoldDB" id="A0A0G0YT68"/>
<sequence>MQLLPLVILFLGGVVLTIGDIVMKEWVVSSKTYLYIMGLAIYLVGLMFLAQSFKYKNIAVASMVIVIFNVVTLSIISWLVFKESLSFPQIIGLVLGVASVSLLELG</sequence>
<dbReference type="SUPFAM" id="SSF103481">
    <property type="entry name" value="Multidrug resistance efflux transporter EmrE"/>
    <property type="match status" value="1"/>
</dbReference>
<name>A0A0G0YT68_9BACT</name>
<organism evidence="3 4">
    <name type="scientific">Candidatus Daviesbacteria bacterium GW2011_GWB1_41_5</name>
    <dbReference type="NCBI Taxonomy" id="1618429"/>
    <lineage>
        <taxon>Bacteria</taxon>
        <taxon>Candidatus Daviesiibacteriota</taxon>
    </lineage>
</organism>